<name>A0AAD5X6R2_9FUNG</name>
<comment type="caution">
    <text evidence="1">The sequence shown here is derived from an EMBL/GenBank/DDBJ whole genome shotgun (WGS) entry which is preliminary data.</text>
</comment>
<dbReference type="AlphaFoldDB" id="A0AAD5X6R2"/>
<sequence>MYRSVAAGAAAGIEQERLNSAARIHSANAISIANANANSNVNTNTFLASTNNTSAEIDAQNRSEYPIPVLRGRIVRDHSSVHRRPADGPNLAPSDLTVDVLEEQRQEQQILNDESAWEDEFDARDHDEDDGELETIIESYLKEMLLASDVTIISSAYLSLSREYHIRFSQLHLGAPLSVVRTVLISKILNNFLMLLIITSIVLLCLETDPKLGVMDFTYIFGAEFRKQFPRLSYRLNKIYQLLYTITFSDNKAKRINTGVQRTPTLNLLQRRLRSNPTEQSKSLFDDPELVARHNKSRELHGLDNFGGGGSGRDTPPAVTFNVDSDDIHPRELRVRRQVSSESSFAQNNAATAPATTALQPIVKSTVKLQYLDNDYVRWIWLLIDVIATLPFAIEVCVYGVQSLPHG</sequence>
<feature type="non-terminal residue" evidence="1">
    <location>
        <position position="407"/>
    </location>
</feature>
<keyword evidence="2" id="KW-1185">Reference proteome</keyword>
<evidence type="ECO:0000313" key="1">
    <source>
        <dbReference type="EMBL" id="KAJ3089443.1"/>
    </source>
</evidence>
<reference evidence="1" key="1">
    <citation type="submission" date="2020-05" db="EMBL/GenBank/DDBJ databases">
        <title>Phylogenomic resolution of chytrid fungi.</title>
        <authorList>
            <person name="Stajich J.E."/>
            <person name="Amses K."/>
            <person name="Simmons R."/>
            <person name="Seto K."/>
            <person name="Myers J."/>
            <person name="Bonds A."/>
            <person name="Quandt C.A."/>
            <person name="Barry K."/>
            <person name="Liu P."/>
            <person name="Grigoriev I."/>
            <person name="Longcore J.E."/>
            <person name="James T.Y."/>
        </authorList>
    </citation>
    <scope>NUCLEOTIDE SEQUENCE</scope>
    <source>
        <strain evidence="1">JEL0513</strain>
    </source>
</reference>
<evidence type="ECO:0000313" key="2">
    <source>
        <dbReference type="Proteomes" id="UP001211907"/>
    </source>
</evidence>
<dbReference type="Proteomes" id="UP001211907">
    <property type="component" value="Unassembled WGS sequence"/>
</dbReference>
<proteinExistence type="predicted"/>
<accession>A0AAD5X6R2</accession>
<dbReference type="EMBL" id="JADGJH010003680">
    <property type="protein sequence ID" value="KAJ3089443.1"/>
    <property type="molecule type" value="Genomic_DNA"/>
</dbReference>
<gene>
    <name evidence="1" type="ORF">HK100_007751</name>
</gene>
<protein>
    <submittedName>
        <fullName evidence="1">Uncharacterized protein</fullName>
    </submittedName>
</protein>
<organism evidence="1 2">
    <name type="scientific">Physocladia obscura</name>
    <dbReference type="NCBI Taxonomy" id="109957"/>
    <lineage>
        <taxon>Eukaryota</taxon>
        <taxon>Fungi</taxon>
        <taxon>Fungi incertae sedis</taxon>
        <taxon>Chytridiomycota</taxon>
        <taxon>Chytridiomycota incertae sedis</taxon>
        <taxon>Chytridiomycetes</taxon>
        <taxon>Chytridiales</taxon>
        <taxon>Chytriomycetaceae</taxon>
        <taxon>Physocladia</taxon>
    </lineage>
</organism>